<gene>
    <name evidence="1" type="ORF">MENTE1834_LOCUS9272</name>
</gene>
<reference evidence="1" key="1">
    <citation type="submission" date="2023-11" db="EMBL/GenBank/DDBJ databases">
        <authorList>
            <person name="Poullet M."/>
        </authorList>
    </citation>
    <scope>NUCLEOTIDE SEQUENCE</scope>
    <source>
        <strain evidence="1">E1834</strain>
    </source>
</reference>
<proteinExistence type="predicted"/>
<dbReference type="Proteomes" id="UP001497535">
    <property type="component" value="Unassembled WGS sequence"/>
</dbReference>
<comment type="caution">
    <text evidence="1">The sequence shown here is derived from an EMBL/GenBank/DDBJ whole genome shotgun (WGS) entry which is preliminary data.</text>
</comment>
<organism evidence="1 2">
    <name type="scientific">Meloidogyne enterolobii</name>
    <name type="common">Root-knot nematode worm</name>
    <name type="synonym">Meloidogyne mayaguensis</name>
    <dbReference type="NCBI Taxonomy" id="390850"/>
    <lineage>
        <taxon>Eukaryota</taxon>
        <taxon>Metazoa</taxon>
        <taxon>Ecdysozoa</taxon>
        <taxon>Nematoda</taxon>
        <taxon>Chromadorea</taxon>
        <taxon>Rhabditida</taxon>
        <taxon>Tylenchina</taxon>
        <taxon>Tylenchomorpha</taxon>
        <taxon>Tylenchoidea</taxon>
        <taxon>Meloidogynidae</taxon>
        <taxon>Meloidogyninae</taxon>
        <taxon>Meloidogyne</taxon>
    </lineage>
</organism>
<evidence type="ECO:0000313" key="2">
    <source>
        <dbReference type="Proteomes" id="UP001497535"/>
    </source>
</evidence>
<name>A0ACB0Y951_MELEN</name>
<accession>A0ACB0Y951</accession>
<protein>
    <submittedName>
        <fullName evidence="1">Uncharacterized protein</fullName>
    </submittedName>
</protein>
<sequence>MLIQALINSHLIDQFENANIVAWTIFSANYYFYTLKNINNLYYLNINYLNKILEEKQPIIYLFAISNKLNNYQSINILDAVKAPLKEYDKNNGGNWKLNIMLLASSNKLCYFWDSFFIVNFYLDVLLEEAKRKNKNKF</sequence>
<evidence type="ECO:0000313" key="1">
    <source>
        <dbReference type="EMBL" id="CAK5037258.1"/>
    </source>
</evidence>
<keyword evidence="2" id="KW-1185">Reference proteome</keyword>
<dbReference type="EMBL" id="CAVMJV010000008">
    <property type="protein sequence ID" value="CAK5037258.1"/>
    <property type="molecule type" value="Genomic_DNA"/>
</dbReference>